<feature type="transmembrane region" description="Helical" evidence="9">
    <location>
        <begin position="118"/>
        <end position="137"/>
    </location>
</feature>
<evidence type="ECO:0000313" key="10">
    <source>
        <dbReference type="EMBL" id="XBO73097.1"/>
    </source>
</evidence>
<comment type="similarity">
    <text evidence="7 8">Belongs to the drug/metabolite transporter (DMT) superfamily. Small multidrug resistance (SMR) (TC 2.A.7.1) family.</text>
</comment>
<dbReference type="PANTHER" id="PTHR30561:SF1">
    <property type="entry name" value="MULTIDRUG TRANSPORTER EMRE"/>
    <property type="match status" value="1"/>
</dbReference>
<comment type="subcellular location">
    <subcellularLocation>
        <location evidence="1 8">Cell membrane</location>
        <topology evidence="1 8">Multi-pass membrane protein</topology>
    </subcellularLocation>
</comment>
<dbReference type="Gene3D" id="1.10.3730.20">
    <property type="match status" value="1"/>
</dbReference>
<keyword evidence="4 8" id="KW-0812">Transmembrane</keyword>
<dbReference type="GO" id="GO:0015297">
    <property type="term" value="F:antiporter activity"/>
    <property type="evidence" value="ECO:0007669"/>
    <property type="project" value="TreeGrafter"/>
</dbReference>
<evidence type="ECO:0000256" key="6">
    <source>
        <dbReference type="ARBA" id="ARBA00023136"/>
    </source>
</evidence>
<dbReference type="GO" id="GO:0031460">
    <property type="term" value="P:glycine betaine transport"/>
    <property type="evidence" value="ECO:0007669"/>
    <property type="project" value="TreeGrafter"/>
</dbReference>
<evidence type="ECO:0000256" key="3">
    <source>
        <dbReference type="ARBA" id="ARBA00022475"/>
    </source>
</evidence>
<dbReference type="GO" id="GO:0015220">
    <property type="term" value="F:choline transmembrane transporter activity"/>
    <property type="evidence" value="ECO:0007669"/>
    <property type="project" value="TreeGrafter"/>
</dbReference>
<sequence>MARRRLHAVLSGLCHGLQFPVRPHRRTSTPRSKRMSYLYLALAIVAEVIATSALKASNEFTRLWPSVVVVVGYLAAFYLLSLVLRSVPVGIAYAFWAGLGIVLVTLVGIVVYGEKPDLPAVIGLAMIVGGVAVIQLFSSVSSH</sequence>
<dbReference type="GO" id="GO:0005886">
    <property type="term" value="C:plasma membrane"/>
    <property type="evidence" value="ECO:0007669"/>
    <property type="project" value="UniProtKB-SubCell"/>
</dbReference>
<dbReference type="InterPro" id="IPR000390">
    <property type="entry name" value="Small_drug/metabolite_transptr"/>
</dbReference>
<evidence type="ECO:0000256" key="4">
    <source>
        <dbReference type="ARBA" id="ARBA00022692"/>
    </source>
</evidence>
<keyword evidence="5 9" id="KW-1133">Transmembrane helix</keyword>
<keyword evidence="6 9" id="KW-0472">Membrane</keyword>
<dbReference type="GO" id="GO:0015199">
    <property type="term" value="F:amino-acid betaine transmembrane transporter activity"/>
    <property type="evidence" value="ECO:0007669"/>
    <property type="project" value="TreeGrafter"/>
</dbReference>
<keyword evidence="3" id="KW-1003">Cell membrane</keyword>
<dbReference type="InterPro" id="IPR045324">
    <property type="entry name" value="Small_multidrug_res"/>
</dbReference>
<name>A0AAU7KN42_9GAMM</name>
<gene>
    <name evidence="10" type="ORF">NFG58_02170</name>
</gene>
<dbReference type="RefSeq" id="WP_083970209.1">
    <property type="nucleotide sequence ID" value="NZ_CP098827.1"/>
</dbReference>
<feature type="transmembrane region" description="Helical" evidence="9">
    <location>
        <begin position="91"/>
        <end position="112"/>
    </location>
</feature>
<dbReference type="FunFam" id="1.10.3730.20:FF:000001">
    <property type="entry name" value="Quaternary ammonium compound resistance transporter SugE"/>
    <property type="match status" value="1"/>
</dbReference>
<organism evidence="10">
    <name type="scientific">Halomonas sp. RT37</name>
    <dbReference type="NCBI Taxonomy" id="2950872"/>
    <lineage>
        <taxon>Bacteria</taxon>
        <taxon>Pseudomonadati</taxon>
        <taxon>Pseudomonadota</taxon>
        <taxon>Gammaproteobacteria</taxon>
        <taxon>Oceanospirillales</taxon>
        <taxon>Halomonadaceae</taxon>
        <taxon>Halomonas</taxon>
    </lineage>
</organism>
<evidence type="ECO:0000256" key="7">
    <source>
        <dbReference type="ARBA" id="ARBA00038032"/>
    </source>
</evidence>
<dbReference type="Pfam" id="PF00893">
    <property type="entry name" value="Multi_Drug_Res"/>
    <property type="match status" value="1"/>
</dbReference>
<dbReference type="AlphaFoldDB" id="A0AAU7KN42"/>
<evidence type="ECO:0000256" key="5">
    <source>
        <dbReference type="ARBA" id="ARBA00022989"/>
    </source>
</evidence>
<accession>A0AAU7KN42</accession>
<reference evidence="10" key="1">
    <citation type="submission" date="2022-06" db="EMBL/GenBank/DDBJ databases">
        <title>A novel DMS-producing enzyme.</title>
        <authorList>
            <person name="Zhang Y."/>
        </authorList>
    </citation>
    <scope>NUCLEOTIDE SEQUENCE</scope>
    <source>
        <strain evidence="10">RT37</strain>
    </source>
</reference>
<evidence type="ECO:0000256" key="1">
    <source>
        <dbReference type="ARBA" id="ARBA00004651"/>
    </source>
</evidence>
<protein>
    <submittedName>
        <fullName evidence="10">Multidrug efflux SMR transporter</fullName>
    </submittedName>
</protein>
<dbReference type="PANTHER" id="PTHR30561">
    <property type="entry name" value="SMR FAMILY PROTON-DEPENDENT DRUG EFFLUX TRANSPORTER SUGE"/>
    <property type="match status" value="1"/>
</dbReference>
<feature type="transmembrane region" description="Helical" evidence="9">
    <location>
        <begin position="63"/>
        <end position="84"/>
    </location>
</feature>
<evidence type="ECO:0000256" key="8">
    <source>
        <dbReference type="RuleBase" id="RU003942"/>
    </source>
</evidence>
<proteinExistence type="inferred from homology"/>
<evidence type="ECO:0000256" key="2">
    <source>
        <dbReference type="ARBA" id="ARBA00022448"/>
    </source>
</evidence>
<dbReference type="GO" id="GO:1990961">
    <property type="term" value="P:xenobiotic detoxification by transmembrane export across the plasma membrane"/>
    <property type="evidence" value="ECO:0007669"/>
    <property type="project" value="UniProtKB-ARBA"/>
</dbReference>
<evidence type="ECO:0000256" key="9">
    <source>
        <dbReference type="SAM" id="Phobius"/>
    </source>
</evidence>
<feature type="transmembrane region" description="Helical" evidence="9">
    <location>
        <begin position="36"/>
        <end position="57"/>
    </location>
</feature>
<dbReference type="EMBL" id="CP098827">
    <property type="protein sequence ID" value="XBO73097.1"/>
    <property type="molecule type" value="Genomic_DNA"/>
</dbReference>
<dbReference type="InterPro" id="IPR037185">
    <property type="entry name" value="EmrE-like"/>
</dbReference>
<keyword evidence="2" id="KW-0813">Transport</keyword>
<dbReference type="SUPFAM" id="SSF103481">
    <property type="entry name" value="Multidrug resistance efflux transporter EmrE"/>
    <property type="match status" value="1"/>
</dbReference>